<dbReference type="GO" id="GO:0006545">
    <property type="term" value="P:glycine biosynthetic process"/>
    <property type="evidence" value="ECO:0007669"/>
    <property type="project" value="TreeGrafter"/>
</dbReference>
<dbReference type="SUPFAM" id="SSF53383">
    <property type="entry name" value="PLP-dependent transferases"/>
    <property type="match status" value="1"/>
</dbReference>
<evidence type="ECO:0000256" key="3">
    <source>
        <dbReference type="ARBA" id="ARBA00022898"/>
    </source>
</evidence>
<organism evidence="6 7">
    <name type="scientific">Geodermatophilus saharensis</name>
    <dbReference type="NCBI Taxonomy" id="1137994"/>
    <lineage>
        <taxon>Bacteria</taxon>
        <taxon>Bacillati</taxon>
        <taxon>Actinomycetota</taxon>
        <taxon>Actinomycetes</taxon>
        <taxon>Geodermatophilales</taxon>
        <taxon>Geodermatophilaceae</taxon>
        <taxon>Geodermatophilus</taxon>
    </lineage>
</organism>
<dbReference type="EMBL" id="FZOH01000002">
    <property type="protein sequence ID" value="SNS03855.1"/>
    <property type="molecule type" value="Genomic_DNA"/>
</dbReference>
<dbReference type="AlphaFoldDB" id="A0A239B7C2"/>
<comment type="cofactor">
    <cofactor evidence="1">
        <name>pyridoxal 5'-phosphate</name>
        <dbReference type="ChEBI" id="CHEBI:597326"/>
    </cofactor>
</comment>
<dbReference type="Gene3D" id="3.40.640.10">
    <property type="entry name" value="Type I PLP-dependent aspartate aminotransferase-like (Major domain)"/>
    <property type="match status" value="1"/>
</dbReference>
<dbReference type="Pfam" id="PF01212">
    <property type="entry name" value="Beta_elim_lyase"/>
    <property type="match status" value="1"/>
</dbReference>
<gene>
    <name evidence="6" type="ORF">SAMN04488107_0987</name>
</gene>
<dbReference type="InterPro" id="IPR015424">
    <property type="entry name" value="PyrdxlP-dep_Trfase"/>
</dbReference>
<dbReference type="PANTHER" id="PTHR48097:SF9">
    <property type="entry name" value="L-THREONINE ALDOLASE"/>
    <property type="match status" value="1"/>
</dbReference>
<evidence type="ECO:0000256" key="4">
    <source>
        <dbReference type="SAM" id="MobiDB-lite"/>
    </source>
</evidence>
<dbReference type="GO" id="GO:0006567">
    <property type="term" value="P:L-threonine catabolic process"/>
    <property type="evidence" value="ECO:0007669"/>
    <property type="project" value="TreeGrafter"/>
</dbReference>
<proteinExistence type="inferred from homology"/>
<comment type="similarity">
    <text evidence="2">Belongs to the threonine aldolase family.</text>
</comment>
<evidence type="ECO:0000313" key="7">
    <source>
        <dbReference type="Proteomes" id="UP000198386"/>
    </source>
</evidence>
<dbReference type="GO" id="GO:0005829">
    <property type="term" value="C:cytosol"/>
    <property type="evidence" value="ECO:0007669"/>
    <property type="project" value="TreeGrafter"/>
</dbReference>
<reference evidence="7" key="1">
    <citation type="submission" date="2017-06" db="EMBL/GenBank/DDBJ databases">
        <authorList>
            <person name="Varghese N."/>
            <person name="Submissions S."/>
        </authorList>
    </citation>
    <scope>NUCLEOTIDE SEQUENCE [LARGE SCALE GENOMIC DNA]</scope>
    <source>
        <strain evidence="7">DSM 45423</strain>
    </source>
</reference>
<feature type="region of interest" description="Disordered" evidence="4">
    <location>
        <begin position="1"/>
        <end position="29"/>
    </location>
</feature>
<keyword evidence="7" id="KW-1185">Reference proteome</keyword>
<protein>
    <submittedName>
        <fullName evidence="6">L-threonine aldolase</fullName>
    </submittedName>
</protein>
<dbReference type="InterPro" id="IPR015422">
    <property type="entry name" value="PyrdxlP-dep_Trfase_small"/>
</dbReference>
<evidence type="ECO:0000256" key="2">
    <source>
        <dbReference type="ARBA" id="ARBA00006966"/>
    </source>
</evidence>
<dbReference type="InterPro" id="IPR001597">
    <property type="entry name" value="ArAA_b-elim_lyase/Thr_aldolase"/>
</dbReference>
<accession>A0A239B7C2</accession>
<dbReference type="InterPro" id="IPR015421">
    <property type="entry name" value="PyrdxlP-dep_Trfase_major"/>
</dbReference>
<evidence type="ECO:0000313" key="6">
    <source>
        <dbReference type="EMBL" id="SNS03855.1"/>
    </source>
</evidence>
<sequence>MISPLRGPRAGEITGSRQTDPVSDDDLETLRPSCDRALSGHGPVRAGALLATIPADTAVDRYGAGGVVAELEAEVAGLLDKPAAVYLPSGTMAQQAVLRVHAGRTLRRTVVAHPECHLFQHEDGALERLHGLVPRPVGDRNRLLLRADLDAVAEPPAALVVELPQRDLGGQLPPWDDVVEQTAWAHDVHSVAHLDGARLWEATAGYDLPPADLAAPFDTVYVSFYKGLGALAGCCLAGPADVVAEVREWRHRMGGTLFGLWPGAASALTCLRQRLPLMPRYLERAREVAACVRDLPGVRVVPDPPQTPMLHLLLETTPEAFGAAARELAEGGLWTWPSAASTGDPAVLRVELGAGDATLALSLDEIRAAVARLAR</sequence>
<name>A0A239B7C2_9ACTN</name>
<feature type="domain" description="Aromatic amino acid beta-eliminating lyase/threonine aldolase" evidence="5">
    <location>
        <begin position="60"/>
        <end position="309"/>
    </location>
</feature>
<evidence type="ECO:0000259" key="5">
    <source>
        <dbReference type="Pfam" id="PF01212"/>
    </source>
</evidence>
<dbReference type="GO" id="GO:0008732">
    <property type="term" value="F:L-allo-threonine aldolase activity"/>
    <property type="evidence" value="ECO:0007669"/>
    <property type="project" value="TreeGrafter"/>
</dbReference>
<evidence type="ECO:0000256" key="1">
    <source>
        <dbReference type="ARBA" id="ARBA00001933"/>
    </source>
</evidence>
<dbReference type="Proteomes" id="UP000198386">
    <property type="component" value="Unassembled WGS sequence"/>
</dbReference>
<keyword evidence="3" id="KW-0663">Pyridoxal phosphate</keyword>
<dbReference type="Gene3D" id="3.90.1150.10">
    <property type="entry name" value="Aspartate Aminotransferase, domain 1"/>
    <property type="match status" value="1"/>
</dbReference>
<dbReference type="PANTHER" id="PTHR48097">
    <property type="entry name" value="L-THREONINE ALDOLASE-RELATED"/>
    <property type="match status" value="1"/>
</dbReference>